<evidence type="ECO:0000313" key="2">
    <source>
        <dbReference type="EMBL" id="CAA9549344.1"/>
    </source>
</evidence>
<reference evidence="2" key="1">
    <citation type="submission" date="2020-02" db="EMBL/GenBank/DDBJ databases">
        <authorList>
            <person name="Meier V. D."/>
        </authorList>
    </citation>
    <scope>NUCLEOTIDE SEQUENCE</scope>
    <source>
        <strain evidence="2">AVDCRST_MAG18</strain>
    </source>
</reference>
<dbReference type="AlphaFoldDB" id="A0A6J4UIZ3"/>
<keyword evidence="1" id="KW-1133">Transmembrane helix</keyword>
<evidence type="ECO:0000256" key="1">
    <source>
        <dbReference type="SAM" id="Phobius"/>
    </source>
</evidence>
<accession>A0A6J4UIZ3</accession>
<dbReference type="EMBL" id="CADCWN010000015">
    <property type="protein sequence ID" value="CAA9549344.1"/>
    <property type="molecule type" value="Genomic_DNA"/>
</dbReference>
<keyword evidence="1" id="KW-0812">Transmembrane</keyword>
<proteinExistence type="predicted"/>
<feature type="transmembrane region" description="Helical" evidence="1">
    <location>
        <begin position="6"/>
        <end position="31"/>
    </location>
</feature>
<name>A0A6J4UIZ3_9BACT</name>
<sequence length="38" mass="4047">MSALALLLGALVICVALAVLACIVFVLIWLVRLLAQPR</sequence>
<organism evidence="2">
    <name type="scientific">uncultured Thermomicrobiales bacterium</name>
    <dbReference type="NCBI Taxonomy" id="1645740"/>
    <lineage>
        <taxon>Bacteria</taxon>
        <taxon>Pseudomonadati</taxon>
        <taxon>Thermomicrobiota</taxon>
        <taxon>Thermomicrobia</taxon>
        <taxon>Thermomicrobiales</taxon>
        <taxon>environmental samples</taxon>
    </lineage>
</organism>
<keyword evidence="1" id="KW-0472">Membrane</keyword>
<protein>
    <submittedName>
        <fullName evidence="2">Uncharacterized protein</fullName>
    </submittedName>
</protein>
<gene>
    <name evidence="2" type="ORF">AVDCRST_MAG18-165</name>
</gene>